<protein>
    <recommendedName>
        <fullName evidence="4">DUF1499 domain-containing protein</fullName>
    </recommendedName>
</protein>
<dbReference type="Proteomes" id="UP001230188">
    <property type="component" value="Unassembled WGS sequence"/>
</dbReference>
<reference evidence="2" key="1">
    <citation type="submission" date="2023-01" db="EMBL/GenBank/DDBJ databases">
        <title>Metagenome sequencing of chrysophaentin producing Chrysophaeum taylorii.</title>
        <authorList>
            <person name="Davison J."/>
            <person name="Bewley C."/>
        </authorList>
    </citation>
    <scope>NUCLEOTIDE SEQUENCE</scope>
    <source>
        <strain evidence="2">NIES-1699</strain>
    </source>
</reference>
<sequence>MLLWLACRPDPVAAVVPIIGRRGVFGALPAVAFENAIPDAAQYADRPKRRGPAPTDLGLRVRDGDEPELKVCGGAPNCFSTTPDEVAPEHVIARWKAPETSGGEAWGMVRDAIRGYEPGQSGIDGGGFKIIADDGRYCYVQFESLKNGYVDDLELALSDDYELRVRSSSRVGYLDFGVNAKRLNFVAGALRKRGWDAPDITPDTHPTYFLQNAPKQSQVPPSTAFRR</sequence>
<proteinExistence type="predicted"/>
<feature type="compositionally biased region" description="Polar residues" evidence="1">
    <location>
        <begin position="209"/>
        <end position="221"/>
    </location>
</feature>
<evidence type="ECO:0008006" key="4">
    <source>
        <dbReference type="Google" id="ProtNLM"/>
    </source>
</evidence>
<feature type="region of interest" description="Disordered" evidence="1">
    <location>
        <begin position="206"/>
        <end position="227"/>
    </location>
</feature>
<organism evidence="2 3">
    <name type="scientific">Chrysophaeum taylorii</name>
    <dbReference type="NCBI Taxonomy" id="2483200"/>
    <lineage>
        <taxon>Eukaryota</taxon>
        <taxon>Sar</taxon>
        <taxon>Stramenopiles</taxon>
        <taxon>Ochrophyta</taxon>
        <taxon>Pelagophyceae</taxon>
        <taxon>Pelagomonadales</taxon>
        <taxon>Pelagomonadaceae</taxon>
        <taxon>Chrysophaeum</taxon>
    </lineage>
</organism>
<dbReference type="InterPro" id="IPR010865">
    <property type="entry name" value="DUF1499"/>
</dbReference>
<evidence type="ECO:0000313" key="2">
    <source>
        <dbReference type="EMBL" id="KAJ8604500.1"/>
    </source>
</evidence>
<dbReference type="AlphaFoldDB" id="A0AAD7XJG8"/>
<dbReference type="Pfam" id="PF07386">
    <property type="entry name" value="DUF1499"/>
    <property type="match status" value="1"/>
</dbReference>
<keyword evidence="3" id="KW-1185">Reference proteome</keyword>
<gene>
    <name evidence="2" type="ORF">CTAYLR_000895</name>
</gene>
<dbReference type="PANTHER" id="PTHR34801">
    <property type="entry name" value="EXPRESSED PROTEIN"/>
    <property type="match status" value="1"/>
</dbReference>
<name>A0AAD7XJG8_9STRA</name>
<evidence type="ECO:0000313" key="3">
    <source>
        <dbReference type="Proteomes" id="UP001230188"/>
    </source>
</evidence>
<dbReference type="PANTHER" id="PTHR34801:SF6">
    <property type="entry name" value="SLL1620 PROTEIN"/>
    <property type="match status" value="1"/>
</dbReference>
<comment type="caution">
    <text evidence="2">The sequence shown here is derived from an EMBL/GenBank/DDBJ whole genome shotgun (WGS) entry which is preliminary data.</text>
</comment>
<accession>A0AAD7XJG8</accession>
<dbReference type="EMBL" id="JAQMWT010000330">
    <property type="protein sequence ID" value="KAJ8604500.1"/>
    <property type="molecule type" value="Genomic_DNA"/>
</dbReference>
<evidence type="ECO:0000256" key="1">
    <source>
        <dbReference type="SAM" id="MobiDB-lite"/>
    </source>
</evidence>